<dbReference type="EMBL" id="BMZF01000001">
    <property type="protein sequence ID" value="GHA42434.1"/>
    <property type="molecule type" value="Genomic_DNA"/>
</dbReference>
<evidence type="ECO:0000256" key="2">
    <source>
        <dbReference type="ARBA" id="ARBA00004776"/>
    </source>
</evidence>
<reference evidence="13" key="1">
    <citation type="journal article" date="2019" name="Int. J. Syst. Evol. Microbiol.">
        <title>The Global Catalogue of Microorganisms (GCM) 10K type strain sequencing project: providing services to taxonomists for standard genome sequencing and annotation.</title>
        <authorList>
            <consortium name="The Broad Institute Genomics Platform"/>
            <consortium name="The Broad Institute Genome Sequencing Center for Infectious Disease"/>
            <person name="Wu L."/>
            <person name="Ma J."/>
        </authorList>
    </citation>
    <scope>NUCLEOTIDE SEQUENCE [LARGE SCALE GENOMIC DNA]</scope>
    <source>
        <strain evidence="13">KCTC 32465</strain>
    </source>
</reference>
<protein>
    <recommendedName>
        <fullName evidence="11">Murein endopeptidase K</fullName>
    </recommendedName>
</protein>
<keyword evidence="7" id="KW-0862">Zinc</keyword>
<evidence type="ECO:0000256" key="1">
    <source>
        <dbReference type="ARBA" id="ARBA00001947"/>
    </source>
</evidence>
<dbReference type="InterPro" id="IPR009045">
    <property type="entry name" value="Zn_M74/Hedgehog-like"/>
</dbReference>
<comment type="pathway">
    <text evidence="2">Cell wall biogenesis; cell wall polysaccharide biosynthesis.</text>
</comment>
<organism evidence="12 13">
    <name type="scientific">Paramylibacter ulvae</name>
    <dbReference type="NCBI Taxonomy" id="1651968"/>
    <lineage>
        <taxon>Bacteria</taxon>
        <taxon>Pseudomonadati</taxon>
        <taxon>Pseudomonadota</taxon>
        <taxon>Alphaproteobacteria</taxon>
        <taxon>Rhodobacterales</taxon>
        <taxon>Paracoccaceae</taxon>
        <taxon>Paramylibacter</taxon>
    </lineage>
</organism>
<sequence length="189" mass="20894">MESQDNSNLSRRGLLGAFAGIAMVSAAPVYSKSFGYVKGAGNIRRVRLRSARTGESVDTIYWIDGQYIKPAMKEINYFMRDWRENSVAKMDPNLIDVIAATHFRLDTDEPFTLLSGYRTSRTNNMLRSRGSGVAKKSYHLKAQASDVRLKSRSVSNIARAAVAGRGGGVGKYHRSGFVHVDCGPIRTWG</sequence>
<evidence type="ECO:0000256" key="4">
    <source>
        <dbReference type="ARBA" id="ARBA00022723"/>
    </source>
</evidence>
<evidence type="ECO:0000313" key="12">
    <source>
        <dbReference type="EMBL" id="GHA42434.1"/>
    </source>
</evidence>
<evidence type="ECO:0000256" key="10">
    <source>
        <dbReference type="ARBA" id="ARBA00093448"/>
    </source>
</evidence>
<evidence type="ECO:0000256" key="6">
    <source>
        <dbReference type="ARBA" id="ARBA00022801"/>
    </source>
</evidence>
<keyword evidence="5" id="KW-0732">Signal</keyword>
<evidence type="ECO:0000313" key="13">
    <source>
        <dbReference type="Proteomes" id="UP000634455"/>
    </source>
</evidence>
<dbReference type="SUPFAM" id="SSF55166">
    <property type="entry name" value="Hedgehog/DD-peptidase"/>
    <property type="match status" value="1"/>
</dbReference>
<evidence type="ECO:0000256" key="9">
    <source>
        <dbReference type="ARBA" id="ARBA00023316"/>
    </source>
</evidence>
<evidence type="ECO:0000256" key="7">
    <source>
        <dbReference type="ARBA" id="ARBA00022833"/>
    </source>
</evidence>
<keyword evidence="4" id="KW-0479">Metal-binding</keyword>
<dbReference type="Pfam" id="PF05951">
    <property type="entry name" value="Peptidase_M15_2"/>
    <property type="match status" value="1"/>
</dbReference>
<dbReference type="PANTHER" id="PTHR37425:SF1">
    <property type="entry name" value="OUTER MEMBRANE PROTEIN"/>
    <property type="match status" value="1"/>
</dbReference>
<dbReference type="Proteomes" id="UP000634455">
    <property type="component" value="Unassembled WGS sequence"/>
</dbReference>
<dbReference type="InterPro" id="IPR010275">
    <property type="entry name" value="MepK"/>
</dbReference>
<keyword evidence="9" id="KW-0961">Cell wall biogenesis/degradation</keyword>
<evidence type="ECO:0000256" key="3">
    <source>
        <dbReference type="ARBA" id="ARBA00022670"/>
    </source>
</evidence>
<proteinExistence type="inferred from homology"/>
<keyword evidence="8" id="KW-0482">Metalloprotease</keyword>
<comment type="cofactor">
    <cofactor evidence="1">
        <name>Zn(2+)</name>
        <dbReference type="ChEBI" id="CHEBI:29105"/>
    </cofactor>
</comment>
<keyword evidence="6" id="KW-0378">Hydrolase</keyword>
<keyword evidence="3" id="KW-0645">Protease</keyword>
<comment type="caution">
    <text evidence="12">The sequence shown here is derived from an EMBL/GenBank/DDBJ whole genome shotgun (WGS) entry which is preliminary data.</text>
</comment>
<evidence type="ECO:0000256" key="11">
    <source>
        <dbReference type="ARBA" id="ARBA00093666"/>
    </source>
</evidence>
<evidence type="ECO:0000256" key="5">
    <source>
        <dbReference type="ARBA" id="ARBA00022729"/>
    </source>
</evidence>
<dbReference type="RefSeq" id="WP_189638860.1">
    <property type="nucleotide sequence ID" value="NZ_BMZF01000001.1"/>
</dbReference>
<evidence type="ECO:0000256" key="8">
    <source>
        <dbReference type="ARBA" id="ARBA00023049"/>
    </source>
</evidence>
<keyword evidence="13" id="KW-1185">Reference proteome</keyword>
<dbReference type="Gene3D" id="3.30.1380.10">
    <property type="match status" value="1"/>
</dbReference>
<comment type="similarity">
    <text evidence="10">Belongs to the peptidase M15 family.</text>
</comment>
<accession>A0ABQ3CUU8</accession>
<name>A0ABQ3CUU8_9RHOB</name>
<dbReference type="PANTHER" id="PTHR37425">
    <property type="match status" value="1"/>
</dbReference>
<gene>
    <name evidence="12" type="ORF">GCM10008927_03630</name>
</gene>